<dbReference type="RefSeq" id="WP_146771910.1">
    <property type="nucleotide sequence ID" value="NZ_QLTT01000007.1"/>
</dbReference>
<keyword evidence="1" id="KW-0732">Signal</keyword>
<dbReference type="EMBL" id="QLTT01000007">
    <property type="protein sequence ID" value="RAS63180.1"/>
    <property type="molecule type" value="Genomic_DNA"/>
</dbReference>
<proteinExistence type="predicted"/>
<keyword evidence="3" id="KW-1185">Reference proteome</keyword>
<feature type="signal peptide" evidence="1">
    <location>
        <begin position="1"/>
        <end position="23"/>
    </location>
</feature>
<organism evidence="2 3">
    <name type="scientific">Lentzea atacamensis</name>
    <dbReference type="NCBI Taxonomy" id="531938"/>
    <lineage>
        <taxon>Bacteria</taxon>
        <taxon>Bacillati</taxon>
        <taxon>Actinomycetota</taxon>
        <taxon>Actinomycetes</taxon>
        <taxon>Pseudonocardiales</taxon>
        <taxon>Pseudonocardiaceae</taxon>
        <taxon>Lentzea</taxon>
    </lineage>
</organism>
<sequence>MKIRELMLSVAIAAALLPTGAAAAMQESTNGTCGPVPTQSECQIATLNFPGGRLSVDVDIVRSWPFGNYRTTWDVWASHGPTGCKREIWADDPAGSWVCENVHAGGVSLTVDKQTPDFAHLGMRW</sequence>
<accession>A0ABX9E4U9</accession>
<evidence type="ECO:0000313" key="3">
    <source>
        <dbReference type="Proteomes" id="UP000248714"/>
    </source>
</evidence>
<evidence type="ECO:0000256" key="1">
    <source>
        <dbReference type="SAM" id="SignalP"/>
    </source>
</evidence>
<gene>
    <name evidence="2" type="ORF">C8D87_107329</name>
</gene>
<protein>
    <submittedName>
        <fullName evidence="2">Uncharacterized protein</fullName>
    </submittedName>
</protein>
<dbReference type="Proteomes" id="UP000248714">
    <property type="component" value="Unassembled WGS sequence"/>
</dbReference>
<name>A0ABX9E4U9_9PSEU</name>
<feature type="chain" id="PRO_5045856245" evidence="1">
    <location>
        <begin position="24"/>
        <end position="125"/>
    </location>
</feature>
<comment type="caution">
    <text evidence="2">The sequence shown here is derived from an EMBL/GenBank/DDBJ whole genome shotgun (WGS) entry which is preliminary data.</text>
</comment>
<evidence type="ECO:0000313" key="2">
    <source>
        <dbReference type="EMBL" id="RAS63180.1"/>
    </source>
</evidence>
<reference evidence="2 3" key="1">
    <citation type="submission" date="2018-06" db="EMBL/GenBank/DDBJ databases">
        <title>Genomic Encyclopedia of Type Strains, Phase IV (KMG-IV): sequencing the most valuable type-strain genomes for metagenomic binning, comparative biology and taxonomic classification.</title>
        <authorList>
            <person name="Goeker M."/>
        </authorList>
    </citation>
    <scope>NUCLEOTIDE SEQUENCE [LARGE SCALE GENOMIC DNA]</scope>
    <source>
        <strain evidence="2 3">DSM 45479</strain>
    </source>
</reference>